<dbReference type="STRING" id="98804.BTSPAZIEG_0057"/>
<dbReference type="Proteomes" id="UP000243633">
    <property type="component" value="Chromosome 1"/>
</dbReference>
<keyword evidence="2" id="KW-0378">Hydrolase</keyword>
<dbReference type="InterPro" id="IPR047657">
    <property type="entry name" value="PmbA"/>
</dbReference>
<feature type="domain" description="Metalloprotease TldD/E C-terminal" evidence="1">
    <location>
        <begin position="239"/>
        <end position="447"/>
    </location>
</feature>
<evidence type="ECO:0000313" key="2">
    <source>
        <dbReference type="EMBL" id="CUR53041.1"/>
    </source>
</evidence>
<keyword evidence="2" id="KW-0482">Metalloprotease</keyword>
<accession>A0A160SYE5</accession>
<keyword evidence="2" id="KW-0645">Protease</keyword>
<dbReference type="PATRIC" id="fig|98804.3.peg.50"/>
<name>A0A160SYE5_BUCTT</name>
<proteinExistence type="predicted"/>
<evidence type="ECO:0000259" key="1">
    <source>
        <dbReference type="Pfam" id="PF19289"/>
    </source>
</evidence>
<organism evidence="2 3">
    <name type="scientific">Buchnera aphidicola subsp. Tuberolachnus salignus</name>
    <dbReference type="NCBI Taxonomy" id="98804"/>
    <lineage>
        <taxon>Bacteria</taxon>
        <taxon>Pseudomonadati</taxon>
        <taxon>Pseudomonadota</taxon>
        <taxon>Gammaproteobacteria</taxon>
        <taxon>Enterobacterales</taxon>
        <taxon>Erwiniaceae</taxon>
        <taxon>Buchnera</taxon>
    </lineage>
</organism>
<dbReference type="GO" id="GO:0006508">
    <property type="term" value="P:proteolysis"/>
    <property type="evidence" value="ECO:0007669"/>
    <property type="project" value="UniProtKB-KW"/>
</dbReference>
<dbReference type="SUPFAM" id="SSF111283">
    <property type="entry name" value="Putative modulator of DNA gyrase, PmbA/TldD"/>
    <property type="match status" value="1"/>
</dbReference>
<dbReference type="GO" id="GO:0008237">
    <property type="term" value="F:metallopeptidase activity"/>
    <property type="evidence" value="ECO:0007669"/>
    <property type="project" value="UniProtKB-KW"/>
</dbReference>
<dbReference type="GO" id="GO:0005829">
    <property type="term" value="C:cytosol"/>
    <property type="evidence" value="ECO:0007669"/>
    <property type="project" value="TreeGrafter"/>
</dbReference>
<dbReference type="EMBL" id="LN890285">
    <property type="protein sequence ID" value="CUR53041.1"/>
    <property type="molecule type" value="Genomic_DNA"/>
</dbReference>
<dbReference type="Gene3D" id="3.30.2290.10">
    <property type="entry name" value="PmbA/TldD superfamily"/>
    <property type="match status" value="1"/>
</dbReference>
<dbReference type="OrthoDB" id="9803618at2"/>
<dbReference type="InterPro" id="IPR035068">
    <property type="entry name" value="TldD/PmbA_N"/>
</dbReference>
<reference evidence="3" key="1">
    <citation type="submission" date="2015-10" db="EMBL/GenBank/DDBJ databases">
        <authorList>
            <person name="Manzano-Marin A."/>
            <person name="Manzano-Marin A."/>
        </authorList>
    </citation>
    <scope>NUCLEOTIDE SEQUENCE [LARGE SCALE GENOMIC DNA]</scope>
    <source>
        <strain evidence="3">BTs</strain>
    </source>
</reference>
<dbReference type="AlphaFoldDB" id="A0A160SYE5"/>
<dbReference type="RefSeq" id="WP_075472328.1">
    <property type="nucleotide sequence ID" value="NZ_LN890285.1"/>
</dbReference>
<dbReference type="PANTHER" id="PTHR43421">
    <property type="entry name" value="METALLOPROTEASE PMBA"/>
    <property type="match status" value="1"/>
</dbReference>
<dbReference type="PANTHER" id="PTHR43421:SF1">
    <property type="entry name" value="METALLOPROTEASE PMBA"/>
    <property type="match status" value="1"/>
</dbReference>
<dbReference type="InterPro" id="IPR045569">
    <property type="entry name" value="Metalloprtase-TldD/E_C"/>
</dbReference>
<dbReference type="Pfam" id="PF19289">
    <property type="entry name" value="PmbA_TldD_3rd"/>
    <property type="match status" value="1"/>
</dbReference>
<sequence>MLHFNTVEKEKNMLLHYLKFSLWYLKKKNMSGIVEIKKINNFNLMMRNKILENLEYSSNIFIYITVYHKNRKYSISLSNVTKYTIQQSIDRAFLIIKHIEKDNDNDLPNKNLLFQGNEILNLFFPWNFNIKKVKNLVLDVENSALNYNKFLIQSEGSLFNSSIIIKILGNSYDWFKSQLFTENYLSSCMIASNTKNMERHCEDFLSRDFKDLQNPTLLGLKSAHNSILKLGSQRIKTQITPIIFSCEVSYNLFSYLAKALSGYAVYKKNTFLYSLLNTQIFPNWLEILEDPFYLKGLFSTLFDQEGVKTERRKIVKKGKIKTWLLDTYYGKKIFKNSTGHSGGIHNWFVNSRIPRLSFENLLKKMFQGILITEVMGEGVNMMTGNYSQGASGFWIEKGCIKYPIHGITISGNLLNLWKNIINLSNDSKKYQKISCASILLSKIQVSGI</sequence>
<evidence type="ECO:0000313" key="3">
    <source>
        <dbReference type="Proteomes" id="UP000243633"/>
    </source>
</evidence>
<dbReference type="InterPro" id="IPR036059">
    <property type="entry name" value="TldD/PmbA_sf"/>
</dbReference>
<gene>
    <name evidence="2" type="primary">pmbA</name>
    <name evidence="2" type="ORF">BTSPAZIEG_0057</name>
</gene>
<protein>
    <submittedName>
        <fullName evidence="2">Metalloprotease PmbA</fullName>
        <ecNumber evidence="2">3.4.-.-</ecNumber>
    </submittedName>
</protein>
<keyword evidence="3" id="KW-1185">Reference proteome</keyword>
<dbReference type="EC" id="3.4.-.-" evidence="2"/>